<dbReference type="EMBL" id="GL732549">
    <property type="protein sequence ID" value="EFX79990.1"/>
    <property type="molecule type" value="Genomic_DNA"/>
</dbReference>
<reference evidence="1 2" key="1">
    <citation type="journal article" date="2011" name="Science">
        <title>The ecoresponsive genome of Daphnia pulex.</title>
        <authorList>
            <person name="Colbourne J.K."/>
            <person name="Pfrender M.E."/>
            <person name="Gilbert D."/>
            <person name="Thomas W.K."/>
            <person name="Tucker A."/>
            <person name="Oakley T.H."/>
            <person name="Tokishita S."/>
            <person name="Aerts A."/>
            <person name="Arnold G.J."/>
            <person name="Basu M.K."/>
            <person name="Bauer D.J."/>
            <person name="Caceres C.E."/>
            <person name="Carmel L."/>
            <person name="Casola C."/>
            <person name="Choi J.H."/>
            <person name="Detter J.C."/>
            <person name="Dong Q."/>
            <person name="Dusheyko S."/>
            <person name="Eads B.D."/>
            <person name="Frohlich T."/>
            <person name="Geiler-Samerotte K.A."/>
            <person name="Gerlach D."/>
            <person name="Hatcher P."/>
            <person name="Jogdeo S."/>
            <person name="Krijgsveld J."/>
            <person name="Kriventseva E.V."/>
            <person name="Kultz D."/>
            <person name="Laforsch C."/>
            <person name="Lindquist E."/>
            <person name="Lopez J."/>
            <person name="Manak J.R."/>
            <person name="Muller J."/>
            <person name="Pangilinan J."/>
            <person name="Patwardhan R.P."/>
            <person name="Pitluck S."/>
            <person name="Pritham E.J."/>
            <person name="Rechtsteiner A."/>
            <person name="Rho M."/>
            <person name="Rogozin I.B."/>
            <person name="Sakarya O."/>
            <person name="Salamov A."/>
            <person name="Schaack S."/>
            <person name="Shapiro H."/>
            <person name="Shiga Y."/>
            <person name="Skalitzky C."/>
            <person name="Smith Z."/>
            <person name="Souvorov A."/>
            <person name="Sung W."/>
            <person name="Tang Z."/>
            <person name="Tsuchiya D."/>
            <person name="Tu H."/>
            <person name="Vos H."/>
            <person name="Wang M."/>
            <person name="Wolf Y.I."/>
            <person name="Yamagata H."/>
            <person name="Yamada T."/>
            <person name="Ye Y."/>
            <person name="Shaw J.R."/>
            <person name="Andrews J."/>
            <person name="Crease T.J."/>
            <person name="Tang H."/>
            <person name="Lucas S.M."/>
            <person name="Robertson H.M."/>
            <person name="Bork P."/>
            <person name="Koonin E.V."/>
            <person name="Zdobnov E.M."/>
            <person name="Grigoriev I.V."/>
            <person name="Lynch M."/>
            <person name="Boore J.L."/>
        </authorList>
    </citation>
    <scope>NUCLEOTIDE SEQUENCE [LARGE SCALE GENOMIC DNA]</scope>
</reference>
<accession>E9GKG9</accession>
<dbReference type="InParanoid" id="E9GKG9"/>
<evidence type="ECO:0000313" key="2">
    <source>
        <dbReference type="Proteomes" id="UP000000305"/>
    </source>
</evidence>
<name>E9GKG9_DAPPU</name>
<protein>
    <submittedName>
        <fullName evidence="1">Uncharacterized protein</fullName>
    </submittedName>
</protein>
<keyword evidence="2" id="KW-1185">Reference proteome</keyword>
<dbReference type="AlphaFoldDB" id="E9GKG9"/>
<dbReference type="HOGENOM" id="CLU_2429289_0_0_1"/>
<proteinExistence type="predicted"/>
<dbReference type="Proteomes" id="UP000000305">
    <property type="component" value="Unassembled WGS sequence"/>
</dbReference>
<gene>
    <name evidence="1" type="ORF">DAPPUDRAFT_244221</name>
</gene>
<evidence type="ECO:0000313" key="1">
    <source>
        <dbReference type="EMBL" id="EFX79990.1"/>
    </source>
</evidence>
<sequence>MFWEEECKVEDKDASLKEGEGSWTTWRFLMKKTQGCNSLHFLTRHVVTPLMVRSTKINENHFATVRVGATLYLYHLHRIGAMTLDFQPGTF</sequence>
<organism evidence="1 2">
    <name type="scientific">Daphnia pulex</name>
    <name type="common">Water flea</name>
    <dbReference type="NCBI Taxonomy" id="6669"/>
    <lineage>
        <taxon>Eukaryota</taxon>
        <taxon>Metazoa</taxon>
        <taxon>Ecdysozoa</taxon>
        <taxon>Arthropoda</taxon>
        <taxon>Crustacea</taxon>
        <taxon>Branchiopoda</taxon>
        <taxon>Diplostraca</taxon>
        <taxon>Cladocera</taxon>
        <taxon>Anomopoda</taxon>
        <taxon>Daphniidae</taxon>
        <taxon>Daphnia</taxon>
    </lineage>
</organism>
<dbReference type="KEGG" id="dpx:DAPPUDRAFT_244221"/>